<dbReference type="PANTHER" id="PTHR30576:SF10">
    <property type="entry name" value="SLL5057 PROTEIN"/>
    <property type="match status" value="1"/>
</dbReference>
<dbReference type="Pfam" id="PF02397">
    <property type="entry name" value="Bac_transf"/>
    <property type="match status" value="1"/>
</dbReference>
<evidence type="ECO:0000259" key="3">
    <source>
        <dbReference type="Pfam" id="PF02397"/>
    </source>
</evidence>
<dbReference type="InterPro" id="IPR003362">
    <property type="entry name" value="Bact_transf"/>
</dbReference>
<proteinExistence type="inferred from homology"/>
<evidence type="ECO:0000313" key="4">
    <source>
        <dbReference type="EMBL" id="MBY8820800.1"/>
    </source>
</evidence>
<feature type="domain" description="Bacterial sugar transferase" evidence="3">
    <location>
        <begin position="3"/>
        <end position="174"/>
    </location>
</feature>
<evidence type="ECO:0000256" key="1">
    <source>
        <dbReference type="ARBA" id="ARBA00006464"/>
    </source>
</evidence>
<evidence type="ECO:0000313" key="5">
    <source>
        <dbReference type="Proteomes" id="UP000706039"/>
    </source>
</evidence>
<dbReference type="Proteomes" id="UP000706039">
    <property type="component" value="Unassembled WGS sequence"/>
</dbReference>
<keyword evidence="2" id="KW-0270">Exopolysaccharide synthesis</keyword>
<sequence length="186" mass="20421">MSKRALDLALALIALLPAALISMVLAIPIWIETRANPLFVQTRVGRHRRPFRLIKLRTMRPDTQHRASHEVGASHITGTGRLLRKTKLDELPQIWNVLVGEMSFVGPRPCLPSQKELIDERERLGVHALRPGITGPAQVAGLDMSTPARLAVADAAYLGPWSLTHDLHLMLRTAFGGGRGDAADRA</sequence>
<comment type="caution">
    <text evidence="4">The sequence shown here is derived from an EMBL/GenBank/DDBJ whole genome shotgun (WGS) entry which is preliminary data.</text>
</comment>
<accession>A0ABS7PJ81</accession>
<dbReference type="GO" id="GO:0016740">
    <property type="term" value="F:transferase activity"/>
    <property type="evidence" value="ECO:0007669"/>
    <property type="project" value="UniProtKB-KW"/>
</dbReference>
<dbReference type="EMBL" id="JAINVV010000001">
    <property type="protein sequence ID" value="MBY8820800.1"/>
    <property type="molecule type" value="Genomic_DNA"/>
</dbReference>
<dbReference type="RefSeq" id="WP_222987909.1">
    <property type="nucleotide sequence ID" value="NZ_JAINVV010000001.1"/>
</dbReference>
<keyword evidence="4" id="KW-0808">Transferase</keyword>
<gene>
    <name evidence="4" type="ORF">K7G82_00760</name>
</gene>
<keyword evidence="5" id="KW-1185">Reference proteome</keyword>
<name>A0ABS7PJ81_9SPHN</name>
<evidence type="ECO:0000256" key="2">
    <source>
        <dbReference type="ARBA" id="ARBA00023169"/>
    </source>
</evidence>
<protein>
    <submittedName>
        <fullName evidence="4">Sugar transferase</fullName>
    </submittedName>
</protein>
<reference evidence="4 5" key="1">
    <citation type="submission" date="2021-08" db="EMBL/GenBank/DDBJ databases">
        <authorList>
            <person name="Tuo L."/>
        </authorList>
    </citation>
    <scope>NUCLEOTIDE SEQUENCE [LARGE SCALE GENOMIC DNA]</scope>
    <source>
        <strain evidence="4 5">JCM 31229</strain>
    </source>
</reference>
<dbReference type="PANTHER" id="PTHR30576">
    <property type="entry name" value="COLANIC BIOSYNTHESIS UDP-GLUCOSE LIPID CARRIER TRANSFERASE"/>
    <property type="match status" value="1"/>
</dbReference>
<comment type="similarity">
    <text evidence="1">Belongs to the bacterial sugar transferase family.</text>
</comment>
<organism evidence="4 5">
    <name type="scientific">Sphingomonas colocasiae</name>
    <dbReference type="NCBI Taxonomy" id="1848973"/>
    <lineage>
        <taxon>Bacteria</taxon>
        <taxon>Pseudomonadati</taxon>
        <taxon>Pseudomonadota</taxon>
        <taxon>Alphaproteobacteria</taxon>
        <taxon>Sphingomonadales</taxon>
        <taxon>Sphingomonadaceae</taxon>
        <taxon>Sphingomonas</taxon>
    </lineage>
</organism>